<feature type="chain" id="PRO_5031070614" evidence="1">
    <location>
        <begin position="33"/>
        <end position="159"/>
    </location>
</feature>
<proteinExistence type="predicted"/>
<organism evidence="3 4">
    <name type="scientific">Sediminihaliea albiluteola</name>
    <dbReference type="NCBI Taxonomy" id="2758564"/>
    <lineage>
        <taxon>Bacteria</taxon>
        <taxon>Pseudomonadati</taxon>
        <taxon>Pseudomonadota</taxon>
        <taxon>Gammaproteobacteria</taxon>
        <taxon>Cellvibrionales</taxon>
        <taxon>Halieaceae</taxon>
        <taxon>Sediminihaliea</taxon>
    </lineage>
</organism>
<comment type="caution">
    <text evidence="3">The sequence shown here is derived from an EMBL/GenBank/DDBJ whole genome shotgun (WGS) entry which is preliminary data.</text>
</comment>
<dbReference type="Gene3D" id="2.60.40.1820">
    <property type="match status" value="1"/>
</dbReference>
<evidence type="ECO:0000313" key="3">
    <source>
        <dbReference type="EMBL" id="MBA6412150.1"/>
    </source>
</evidence>
<dbReference type="Proteomes" id="UP000539350">
    <property type="component" value="Unassembled WGS sequence"/>
</dbReference>
<evidence type="ECO:0000313" key="4">
    <source>
        <dbReference type="Proteomes" id="UP000539350"/>
    </source>
</evidence>
<dbReference type="AlphaFoldDB" id="A0A7W2TUJ9"/>
<dbReference type="GO" id="GO:0009269">
    <property type="term" value="P:response to desiccation"/>
    <property type="evidence" value="ECO:0007669"/>
    <property type="project" value="InterPro"/>
</dbReference>
<sequence length="159" mass="17173">MNSLGSMAWRVARFPLLLIAVLSLSACATLFADIDPPKVSVDSVRSLPNAEGGPRFEITLRIANPNKQALNITGISYAVDLLGRELVSGVSNDIPRIAAYSEQKVKLEAGVNLLQVLRLITELGQTSTDNLDYRFSAKIDFAGLMPTLRVSEKGSLSLN</sequence>
<dbReference type="SUPFAM" id="SSF117070">
    <property type="entry name" value="LEA14-like"/>
    <property type="match status" value="1"/>
</dbReference>
<feature type="domain" description="Water stress and hypersensitive response" evidence="2">
    <location>
        <begin position="39"/>
        <end position="159"/>
    </location>
</feature>
<evidence type="ECO:0000259" key="2">
    <source>
        <dbReference type="SMART" id="SM00769"/>
    </source>
</evidence>
<feature type="signal peptide" evidence="1">
    <location>
        <begin position="1"/>
        <end position="32"/>
    </location>
</feature>
<keyword evidence="1" id="KW-0732">Signal</keyword>
<dbReference type="SMART" id="SM00769">
    <property type="entry name" value="WHy"/>
    <property type="match status" value="1"/>
</dbReference>
<gene>
    <name evidence="3" type="ORF">H2508_03400</name>
</gene>
<evidence type="ECO:0000256" key="1">
    <source>
        <dbReference type="SAM" id="SignalP"/>
    </source>
</evidence>
<keyword evidence="4" id="KW-1185">Reference proteome</keyword>
<reference evidence="3 4" key="1">
    <citation type="submission" date="2020-07" db="EMBL/GenBank/DDBJ databases">
        <title>Halieaceae bacterium, F7430, whole genome shotgun sequencing project.</title>
        <authorList>
            <person name="Jiang S."/>
            <person name="Liu Z.W."/>
            <person name="Du Z.J."/>
        </authorList>
    </citation>
    <scope>NUCLEOTIDE SEQUENCE [LARGE SCALE GENOMIC DNA]</scope>
    <source>
        <strain evidence="3 4">F7430</strain>
    </source>
</reference>
<dbReference type="RefSeq" id="WP_182168969.1">
    <property type="nucleotide sequence ID" value="NZ_JACFXU010000013.1"/>
</dbReference>
<accession>A0A7W2TUJ9</accession>
<name>A0A7W2TUJ9_9GAMM</name>
<dbReference type="InterPro" id="IPR013990">
    <property type="entry name" value="WHy-dom"/>
</dbReference>
<dbReference type="EMBL" id="JACFXU010000013">
    <property type="protein sequence ID" value="MBA6412150.1"/>
    <property type="molecule type" value="Genomic_DNA"/>
</dbReference>
<protein>
    <submittedName>
        <fullName evidence="3">LEA type 2 family protein</fullName>
    </submittedName>
</protein>
<dbReference type="Pfam" id="PF03168">
    <property type="entry name" value="LEA_2"/>
    <property type="match status" value="1"/>
</dbReference>
<dbReference type="InterPro" id="IPR004864">
    <property type="entry name" value="LEA_2"/>
</dbReference>